<comment type="catalytic activity">
    <reaction evidence="4 5">
        <text>O-phospho-L-tyrosyl-[protein] + H2O = L-tyrosyl-[protein] + phosphate</text>
        <dbReference type="Rhea" id="RHEA:10684"/>
        <dbReference type="Rhea" id="RHEA-COMP:10136"/>
        <dbReference type="Rhea" id="RHEA-COMP:20101"/>
        <dbReference type="ChEBI" id="CHEBI:15377"/>
        <dbReference type="ChEBI" id="CHEBI:43474"/>
        <dbReference type="ChEBI" id="CHEBI:46858"/>
        <dbReference type="ChEBI" id="CHEBI:61978"/>
        <dbReference type="EC" id="3.1.3.48"/>
    </reaction>
</comment>
<evidence type="ECO:0000256" key="3">
    <source>
        <dbReference type="ARBA" id="ARBA00022912"/>
    </source>
</evidence>
<accession>A0A417YGZ4</accession>
<evidence type="ECO:0000256" key="1">
    <source>
        <dbReference type="ARBA" id="ARBA00005750"/>
    </source>
</evidence>
<comment type="caution">
    <text evidence="6">The sequence shown here is derived from an EMBL/GenBank/DDBJ whole genome shotgun (WGS) entry which is preliminary data.</text>
</comment>
<dbReference type="Pfam" id="PF19567">
    <property type="entry name" value="CpsB_CapC"/>
    <property type="match status" value="1"/>
</dbReference>
<dbReference type="GO" id="GO:0030145">
    <property type="term" value="F:manganese ion binding"/>
    <property type="evidence" value="ECO:0007669"/>
    <property type="project" value="UniProtKB-UniRule"/>
</dbReference>
<evidence type="ECO:0000256" key="4">
    <source>
        <dbReference type="ARBA" id="ARBA00051722"/>
    </source>
</evidence>
<reference evidence="6 7" key="1">
    <citation type="journal article" date="2017" name="Int. J. Syst. Evol. Microbiol.">
        <title>Bacillus notoginsengisoli sp. nov., a novel bacterium isolated from the rhizosphere of Panax notoginseng.</title>
        <authorList>
            <person name="Zhang M.Y."/>
            <person name="Cheng J."/>
            <person name="Cai Y."/>
            <person name="Zhang T.Y."/>
            <person name="Wu Y.Y."/>
            <person name="Manikprabhu D."/>
            <person name="Li W.J."/>
            <person name="Zhang Y.X."/>
        </authorList>
    </citation>
    <scope>NUCLEOTIDE SEQUENCE [LARGE SCALE GENOMIC DNA]</scope>
    <source>
        <strain evidence="6 7">JCM 30743</strain>
    </source>
</reference>
<organism evidence="6 7">
    <name type="scientific">Neobacillus notoginsengisoli</name>
    <dbReference type="NCBI Taxonomy" id="1578198"/>
    <lineage>
        <taxon>Bacteria</taxon>
        <taxon>Bacillati</taxon>
        <taxon>Bacillota</taxon>
        <taxon>Bacilli</taxon>
        <taxon>Bacillales</taxon>
        <taxon>Bacillaceae</taxon>
        <taxon>Neobacillus</taxon>
    </lineage>
</organism>
<dbReference type="SUPFAM" id="SSF89550">
    <property type="entry name" value="PHP domain-like"/>
    <property type="match status" value="1"/>
</dbReference>
<evidence type="ECO:0000256" key="5">
    <source>
        <dbReference type="PIRNR" id="PIRNR016557"/>
    </source>
</evidence>
<dbReference type="EMBL" id="QWEG01000020">
    <property type="protein sequence ID" value="RHW32119.1"/>
    <property type="molecule type" value="Genomic_DNA"/>
</dbReference>
<dbReference type="RefSeq" id="WP_118924338.1">
    <property type="nucleotide sequence ID" value="NZ_QWEG01000020.1"/>
</dbReference>
<dbReference type="PANTHER" id="PTHR39181:SF1">
    <property type="entry name" value="TYROSINE-PROTEIN PHOSPHATASE YWQE"/>
    <property type="match status" value="1"/>
</dbReference>
<evidence type="ECO:0000256" key="2">
    <source>
        <dbReference type="ARBA" id="ARBA00022801"/>
    </source>
</evidence>
<dbReference type="OrthoDB" id="9788539at2"/>
<protein>
    <recommendedName>
        <fullName evidence="5">Tyrosine-protein phosphatase</fullName>
        <ecNumber evidence="5">3.1.3.48</ecNumber>
    </recommendedName>
</protein>
<dbReference type="PANTHER" id="PTHR39181">
    <property type="entry name" value="TYROSINE-PROTEIN PHOSPHATASE YWQE"/>
    <property type="match status" value="1"/>
</dbReference>
<evidence type="ECO:0000313" key="7">
    <source>
        <dbReference type="Proteomes" id="UP000284416"/>
    </source>
</evidence>
<dbReference type="InterPro" id="IPR016667">
    <property type="entry name" value="Caps_polysacc_synth_CpsB/CapC"/>
</dbReference>
<proteinExistence type="inferred from homology"/>
<sequence>MVDIHCHILPGADDGAKNLQDSIMMAKVAMEQGITKVIATPHHLNSFDINPKETIIEKVHLLNRKLKEEKVDLEILPGQEVRIYGELLDGVAEGEIQTLAGSDYLLIELPASHVPRYTEKLFFDLQLKGYIPVIAHPERNQEIIERPEVLYQLIKKGALSQITAASAAGEFGKKIQKFSIQLLESNLTHFLASDAHNVTNRGFKMEKAYNTIHSAFGSDMVFLLKENAELLIEGKHAHREIPARIKKKKFLGLF</sequence>
<dbReference type="InterPro" id="IPR016195">
    <property type="entry name" value="Pol/histidinol_Pase-like"/>
</dbReference>
<comment type="similarity">
    <text evidence="1 5">Belongs to the metallo-dependent hydrolases superfamily. CpsB/CapC family.</text>
</comment>
<keyword evidence="3 5" id="KW-0904">Protein phosphatase</keyword>
<dbReference type="AlphaFoldDB" id="A0A417YGZ4"/>
<dbReference type="Proteomes" id="UP000284416">
    <property type="component" value="Unassembled WGS sequence"/>
</dbReference>
<dbReference type="EC" id="3.1.3.48" evidence="5"/>
<keyword evidence="2 5" id="KW-0378">Hydrolase</keyword>
<keyword evidence="7" id="KW-1185">Reference proteome</keyword>
<evidence type="ECO:0000313" key="6">
    <source>
        <dbReference type="EMBL" id="RHW32119.1"/>
    </source>
</evidence>
<dbReference type="Gene3D" id="3.20.20.140">
    <property type="entry name" value="Metal-dependent hydrolases"/>
    <property type="match status" value="1"/>
</dbReference>
<gene>
    <name evidence="6" type="ORF">D1B31_21495</name>
</gene>
<dbReference type="GO" id="GO:0004725">
    <property type="term" value="F:protein tyrosine phosphatase activity"/>
    <property type="evidence" value="ECO:0007669"/>
    <property type="project" value="UniProtKB-UniRule"/>
</dbReference>
<name>A0A417YGZ4_9BACI</name>
<dbReference type="PIRSF" id="PIRSF016557">
    <property type="entry name" value="Caps_synth_CpsB"/>
    <property type="match status" value="1"/>
</dbReference>